<organism evidence="3 4">
    <name type="scientific">Desmophyllum pertusum</name>
    <dbReference type="NCBI Taxonomy" id="174260"/>
    <lineage>
        <taxon>Eukaryota</taxon>
        <taxon>Metazoa</taxon>
        <taxon>Cnidaria</taxon>
        <taxon>Anthozoa</taxon>
        <taxon>Hexacorallia</taxon>
        <taxon>Scleractinia</taxon>
        <taxon>Caryophylliina</taxon>
        <taxon>Caryophylliidae</taxon>
        <taxon>Desmophyllum</taxon>
    </lineage>
</organism>
<evidence type="ECO:0000256" key="1">
    <source>
        <dbReference type="PROSITE-ProRule" id="PRU00352"/>
    </source>
</evidence>
<dbReference type="GO" id="GO:0030335">
    <property type="term" value="P:positive regulation of cell migration"/>
    <property type="evidence" value="ECO:0007669"/>
    <property type="project" value="TreeGrafter"/>
</dbReference>
<dbReference type="GO" id="GO:0045499">
    <property type="term" value="F:chemorepellent activity"/>
    <property type="evidence" value="ECO:0007669"/>
    <property type="project" value="TreeGrafter"/>
</dbReference>
<protein>
    <submittedName>
        <fullName evidence="3">Semaphorin domain</fullName>
    </submittedName>
</protein>
<dbReference type="GO" id="GO:0005886">
    <property type="term" value="C:plasma membrane"/>
    <property type="evidence" value="ECO:0007669"/>
    <property type="project" value="TreeGrafter"/>
</dbReference>
<gene>
    <name evidence="3" type="primary">SEMA4D_2</name>
    <name evidence="3" type="ORF">OS493_002446</name>
</gene>
<dbReference type="InterPro" id="IPR015943">
    <property type="entry name" value="WD40/YVTN_repeat-like_dom_sf"/>
</dbReference>
<evidence type="ECO:0000259" key="2">
    <source>
        <dbReference type="PROSITE" id="PS51004"/>
    </source>
</evidence>
<dbReference type="InterPro" id="IPR036352">
    <property type="entry name" value="Semap_dom_sf"/>
</dbReference>
<dbReference type="PANTHER" id="PTHR11036:SF127">
    <property type="entry name" value="SEMAPHORIN-1A"/>
    <property type="match status" value="1"/>
</dbReference>
<dbReference type="PROSITE" id="PS51004">
    <property type="entry name" value="SEMA"/>
    <property type="match status" value="1"/>
</dbReference>
<dbReference type="EMBL" id="MU827302">
    <property type="protein sequence ID" value="KAJ7365730.1"/>
    <property type="molecule type" value="Genomic_DNA"/>
</dbReference>
<name>A0A9X0CMM2_9CNID</name>
<dbReference type="AlphaFoldDB" id="A0A9X0CMM2"/>
<dbReference type="Pfam" id="PF01403">
    <property type="entry name" value="Sema"/>
    <property type="match status" value="1"/>
</dbReference>
<evidence type="ECO:0000313" key="3">
    <source>
        <dbReference type="EMBL" id="KAJ7365730.1"/>
    </source>
</evidence>
<accession>A0A9X0CMM2</accession>
<dbReference type="InterPro" id="IPR001627">
    <property type="entry name" value="Semap_dom"/>
</dbReference>
<dbReference type="Proteomes" id="UP001163046">
    <property type="component" value="Unassembled WGS sequence"/>
</dbReference>
<proteinExistence type="predicted"/>
<comment type="caution">
    <text evidence="3">The sequence shown here is derived from an EMBL/GenBank/DDBJ whole genome shotgun (WGS) entry which is preliminary data.</text>
</comment>
<keyword evidence="4" id="KW-1185">Reference proteome</keyword>
<dbReference type="PANTHER" id="PTHR11036">
    <property type="entry name" value="SEMAPHORIN"/>
    <property type="match status" value="1"/>
</dbReference>
<evidence type="ECO:0000313" key="4">
    <source>
        <dbReference type="Proteomes" id="UP001163046"/>
    </source>
</evidence>
<sequence>MTELKRRLKNKFTSFVKTRILCSIPGKIPFDYNEIQATFTYTDPITNEHYVYGIFTTPELGLLGSAVCMYSMKSVQELFAKSQYLKDTTNKGFDGTSLWVPVSPPVNLTMVPGRPKCDDKLDTKSYSWETIKFASEHTLLAEPLEPQLLSQERKPLFTRDETRFTQLVVDKVNRGNGQFIPVMFISTGRKQTKKNQWLKI</sequence>
<comment type="caution">
    <text evidence="1">Lacks conserved residue(s) required for the propagation of feature annotation.</text>
</comment>
<dbReference type="GO" id="GO:0071526">
    <property type="term" value="P:semaphorin-plexin signaling pathway"/>
    <property type="evidence" value="ECO:0007669"/>
    <property type="project" value="TreeGrafter"/>
</dbReference>
<dbReference type="SUPFAM" id="SSF101912">
    <property type="entry name" value="Sema domain"/>
    <property type="match status" value="1"/>
</dbReference>
<dbReference type="Gene3D" id="2.130.10.10">
    <property type="entry name" value="YVTN repeat-like/Quinoprotein amine dehydrogenase"/>
    <property type="match status" value="1"/>
</dbReference>
<feature type="domain" description="Sema" evidence="2">
    <location>
        <begin position="1"/>
        <end position="200"/>
    </location>
</feature>
<dbReference type="GO" id="GO:0007411">
    <property type="term" value="P:axon guidance"/>
    <property type="evidence" value="ECO:0007669"/>
    <property type="project" value="TreeGrafter"/>
</dbReference>
<dbReference type="GO" id="GO:0030215">
    <property type="term" value="F:semaphorin receptor binding"/>
    <property type="evidence" value="ECO:0007669"/>
    <property type="project" value="InterPro"/>
</dbReference>
<reference evidence="3" key="1">
    <citation type="submission" date="2023-01" db="EMBL/GenBank/DDBJ databases">
        <title>Genome assembly of the deep-sea coral Lophelia pertusa.</title>
        <authorList>
            <person name="Herrera S."/>
            <person name="Cordes E."/>
        </authorList>
    </citation>
    <scope>NUCLEOTIDE SEQUENCE</scope>
    <source>
        <strain evidence="3">USNM1676648</strain>
        <tissue evidence="3">Polyp</tissue>
    </source>
</reference>
<dbReference type="OrthoDB" id="5963330at2759"/>
<dbReference type="InterPro" id="IPR027231">
    <property type="entry name" value="Semaphorin"/>
</dbReference>